<evidence type="ECO:0000313" key="3">
    <source>
        <dbReference type="Proteomes" id="UP001595665"/>
    </source>
</evidence>
<sequence>MEKPAISEDDTKEKRHDVYKSFTSGAIFGILIALLVLFVKSM</sequence>
<gene>
    <name evidence="2" type="ORF">ACFOPH_11060</name>
</gene>
<dbReference type="RefSeq" id="WP_312550811.1">
    <property type="nucleotide sequence ID" value="NZ_JBHRVV010000001.1"/>
</dbReference>
<dbReference type="EMBL" id="JBHRVV010000001">
    <property type="protein sequence ID" value="MFC3458778.1"/>
    <property type="molecule type" value="Genomic_DNA"/>
</dbReference>
<keyword evidence="1" id="KW-1133">Transmembrane helix</keyword>
<evidence type="ECO:0000256" key="1">
    <source>
        <dbReference type="SAM" id="Phobius"/>
    </source>
</evidence>
<accession>A0ABV7PL36</accession>
<name>A0ABV7PL36_9BURK</name>
<dbReference type="Proteomes" id="UP001595665">
    <property type="component" value="Unassembled WGS sequence"/>
</dbReference>
<keyword evidence="3" id="KW-1185">Reference proteome</keyword>
<protein>
    <recommendedName>
        <fullName evidence="4">Aa3-type cytochrome c oxidase subunit IV</fullName>
    </recommendedName>
</protein>
<keyword evidence="1" id="KW-0812">Transmembrane</keyword>
<reference evidence="3" key="1">
    <citation type="journal article" date="2019" name="Int. J. Syst. Evol. Microbiol.">
        <title>The Global Catalogue of Microorganisms (GCM) 10K type strain sequencing project: providing services to taxonomists for standard genome sequencing and annotation.</title>
        <authorList>
            <consortium name="The Broad Institute Genomics Platform"/>
            <consortium name="The Broad Institute Genome Sequencing Center for Infectious Disease"/>
            <person name="Wu L."/>
            <person name="Ma J."/>
        </authorList>
    </citation>
    <scope>NUCLEOTIDE SEQUENCE [LARGE SCALE GENOMIC DNA]</scope>
    <source>
        <strain evidence="3">CCM 7480</strain>
    </source>
</reference>
<organism evidence="2 3">
    <name type="scientific">Massilia haematophila</name>
    <dbReference type="NCBI Taxonomy" id="457923"/>
    <lineage>
        <taxon>Bacteria</taxon>
        <taxon>Pseudomonadati</taxon>
        <taxon>Pseudomonadota</taxon>
        <taxon>Betaproteobacteria</taxon>
        <taxon>Burkholderiales</taxon>
        <taxon>Oxalobacteraceae</taxon>
        <taxon>Telluria group</taxon>
        <taxon>Massilia</taxon>
    </lineage>
</organism>
<evidence type="ECO:0008006" key="4">
    <source>
        <dbReference type="Google" id="ProtNLM"/>
    </source>
</evidence>
<keyword evidence="1" id="KW-0472">Membrane</keyword>
<proteinExistence type="predicted"/>
<evidence type="ECO:0000313" key="2">
    <source>
        <dbReference type="EMBL" id="MFC3458778.1"/>
    </source>
</evidence>
<feature type="transmembrane region" description="Helical" evidence="1">
    <location>
        <begin position="21"/>
        <end position="39"/>
    </location>
</feature>
<comment type="caution">
    <text evidence="2">The sequence shown here is derived from an EMBL/GenBank/DDBJ whole genome shotgun (WGS) entry which is preliminary data.</text>
</comment>